<organism evidence="1 2">
    <name type="scientific">Theileria annulata</name>
    <dbReference type="NCBI Taxonomy" id="5874"/>
    <lineage>
        <taxon>Eukaryota</taxon>
        <taxon>Sar</taxon>
        <taxon>Alveolata</taxon>
        <taxon>Apicomplexa</taxon>
        <taxon>Aconoidasida</taxon>
        <taxon>Piroplasmida</taxon>
        <taxon>Theileriidae</taxon>
        <taxon>Theileria</taxon>
    </lineage>
</organism>
<dbReference type="VEuPathDB" id="PiroplasmaDB:TA18215"/>
<keyword evidence="2" id="KW-1185">Reference proteome</keyword>
<dbReference type="eggNOG" id="ENOG502QX62">
    <property type="taxonomic scope" value="Eukaryota"/>
</dbReference>
<name>Q4UBJ7_THEAN</name>
<evidence type="ECO:0000313" key="1">
    <source>
        <dbReference type="EMBL" id="CAI75804.1"/>
    </source>
</evidence>
<gene>
    <name evidence="1" type="ORF">TA18215</name>
</gene>
<dbReference type="RefSeq" id="XP_955280.1">
    <property type="nucleotide sequence ID" value="XM_950187.1"/>
</dbReference>
<dbReference type="AlphaFoldDB" id="Q4UBJ7"/>
<dbReference type="KEGG" id="tan:TA18215"/>
<accession>Q4UBJ7</accession>
<dbReference type="Proteomes" id="UP000001950">
    <property type="component" value="Chromosome 3"/>
</dbReference>
<reference evidence="1 2" key="1">
    <citation type="journal article" date="2005" name="Science">
        <title>Genome of the host-cell transforming parasite Theileria annulata compared with T. parva.</title>
        <authorList>
            <person name="Pain A."/>
            <person name="Renauld H."/>
            <person name="Berriman M."/>
            <person name="Murphy L."/>
            <person name="Yeats C.A."/>
            <person name="Weir W."/>
            <person name="Kerhornou A."/>
            <person name="Aslett M."/>
            <person name="Bishop R."/>
            <person name="Bouchier C."/>
            <person name="Cochet M."/>
            <person name="Coulson R.M.R."/>
            <person name="Cronin A."/>
            <person name="de Villiers E.P."/>
            <person name="Fraser A."/>
            <person name="Fosker N."/>
            <person name="Gardner M."/>
            <person name="Goble A."/>
            <person name="Griffiths-Jones S."/>
            <person name="Harris D.E."/>
            <person name="Katzer F."/>
            <person name="Larke N."/>
            <person name="Lord A."/>
            <person name="Maser P."/>
            <person name="McKellar S."/>
            <person name="Mooney P."/>
            <person name="Morton F."/>
            <person name="Nene V."/>
            <person name="O'Neil S."/>
            <person name="Price C."/>
            <person name="Quail M.A."/>
            <person name="Rabbinowitsch E."/>
            <person name="Rawlings N.D."/>
            <person name="Rutter S."/>
            <person name="Saunders D."/>
            <person name="Seeger K."/>
            <person name="Shah T."/>
            <person name="Squares R."/>
            <person name="Squares S."/>
            <person name="Tivey A."/>
            <person name="Walker A.R."/>
            <person name="Woodward J."/>
            <person name="Dobbelaere D.A.E."/>
            <person name="Langsley G."/>
            <person name="Rajandream M.A."/>
            <person name="McKeever D."/>
            <person name="Shiels B."/>
            <person name="Tait A."/>
            <person name="Barrell B.G."/>
            <person name="Hall N."/>
        </authorList>
    </citation>
    <scope>NUCLEOTIDE SEQUENCE [LARGE SCALE GENOMIC DNA]</scope>
    <source>
        <strain evidence="2">Ankara</strain>
    </source>
</reference>
<sequence length="130" mass="15162">MLTDRDEITDVLKREMVQGVGDSLTDENKEAVKGFRSLLKKYQNLVIEYHNHNMESKRYIEMILDKNNRLRESKKNLEYENMILKGKINSMSRKLEALGCLDWDAKCLKSRGVRNNKNENSGSFQSFALT</sequence>
<dbReference type="InParanoid" id="Q4UBJ7"/>
<dbReference type="EMBL" id="CR940352">
    <property type="protein sequence ID" value="CAI75804.1"/>
    <property type="molecule type" value="Genomic_DNA"/>
</dbReference>
<proteinExistence type="predicted"/>
<protein>
    <submittedName>
        <fullName evidence="1">Uncharacterized protein</fullName>
    </submittedName>
</protein>
<evidence type="ECO:0000313" key="2">
    <source>
        <dbReference type="Proteomes" id="UP000001950"/>
    </source>
</evidence>
<dbReference type="OrthoDB" id="10319144at2759"/>
<dbReference type="OMA" id="VIEYHNH"/>
<dbReference type="GeneID" id="3865041"/>